<dbReference type="Pfam" id="PF24819">
    <property type="entry name" value="DUF7710"/>
    <property type="match status" value="1"/>
</dbReference>
<evidence type="ECO:0000313" key="3">
    <source>
        <dbReference type="Proteomes" id="UP000016480"/>
    </source>
</evidence>
<gene>
    <name evidence="2" type="ORF">PRUB_b0336</name>
</gene>
<feature type="domain" description="DUF7710" evidence="1">
    <location>
        <begin position="4"/>
        <end position="91"/>
    </location>
</feature>
<organism evidence="2 3">
    <name type="scientific">Pseudoalteromonas rubra</name>
    <dbReference type="NCBI Taxonomy" id="43658"/>
    <lineage>
        <taxon>Bacteria</taxon>
        <taxon>Pseudomonadati</taxon>
        <taxon>Pseudomonadota</taxon>
        <taxon>Gammaproteobacteria</taxon>
        <taxon>Alteromonadales</taxon>
        <taxon>Pseudoalteromonadaceae</taxon>
        <taxon>Pseudoalteromonas</taxon>
    </lineage>
</organism>
<comment type="caution">
    <text evidence="2">The sequence shown here is derived from an EMBL/GenBank/DDBJ whole genome shotgun (WGS) entry which is preliminary data.</text>
</comment>
<dbReference type="GeneID" id="61360126"/>
<dbReference type="AlphaFoldDB" id="A0A8T0BYT2"/>
<sequence>MGSVWVFNKSNSGFPGGIFSEIGLAEAWIKNNSLSGVLTQYPLDQGVFDWAIDNDMHNIKPEKIIEKSNQPEFIGGFTTASQAHYHYKHGVRI</sequence>
<dbReference type="EMBL" id="AHCD03000044">
    <property type="protein sequence ID" value="KAF7781192.1"/>
    <property type="molecule type" value="Genomic_DNA"/>
</dbReference>
<accession>A0A8T0BYT2</accession>
<evidence type="ECO:0000259" key="1">
    <source>
        <dbReference type="Pfam" id="PF24819"/>
    </source>
</evidence>
<reference evidence="2 3" key="1">
    <citation type="journal article" date="2012" name="J. Bacteriol.">
        <title>Genome sequence of the cycloprodigiosin-producing bacterial strain Pseudoalteromonas rubra ATCC 29570(T).</title>
        <authorList>
            <person name="Xie B.B."/>
            <person name="Shu Y.L."/>
            <person name="Qin Q.L."/>
            <person name="Rong J.C."/>
            <person name="Zhang X.Y."/>
            <person name="Chen X.L."/>
            <person name="Zhou B.C."/>
            <person name="Zhang Y.Z."/>
        </authorList>
    </citation>
    <scope>NUCLEOTIDE SEQUENCE [LARGE SCALE GENOMIC DNA]</scope>
    <source>
        <strain evidence="2 3">DSM 6842</strain>
    </source>
</reference>
<protein>
    <recommendedName>
        <fullName evidence="1">DUF7710 domain-containing protein</fullName>
    </recommendedName>
</protein>
<dbReference type="RefSeq" id="WP_010384260.1">
    <property type="nucleotide sequence ID" value="NZ_AHCD03000044.1"/>
</dbReference>
<proteinExistence type="predicted"/>
<dbReference type="Proteomes" id="UP000016480">
    <property type="component" value="Unassembled WGS sequence"/>
</dbReference>
<name>A0A8T0BYT2_9GAMM</name>
<evidence type="ECO:0000313" key="2">
    <source>
        <dbReference type="EMBL" id="KAF7781192.1"/>
    </source>
</evidence>
<dbReference type="InterPro" id="IPR056127">
    <property type="entry name" value="DUF7710"/>
</dbReference>